<evidence type="ECO:0000313" key="4">
    <source>
        <dbReference type="EMBL" id="OWZ05080.1"/>
    </source>
</evidence>
<dbReference type="AlphaFoldDB" id="A0A225VKM5"/>
<sequence>MSVFYYVCEHIGDGCSPLLRGDWDRVSSRLEDFASAISTKGSVFNNLWGFIDGTLRKICRPGHSTEQQAMYNGHKRSHVVTYQAITTPDDLIVHRFGPAEGRAHDLTLLEDSGVETIIEEDQRFRGYLLYGDPAYGQTNVFASLLDKVGGAREEKDVKKSLSQMRISVGWGFGKIVNERAMLNFKKEMTI</sequence>
<name>A0A225VKM5_9STRA</name>
<dbReference type="OrthoDB" id="99907at2759"/>
<organism evidence="4 5">
    <name type="scientific">Phytophthora megakarya</name>
    <dbReference type="NCBI Taxonomy" id="4795"/>
    <lineage>
        <taxon>Eukaryota</taxon>
        <taxon>Sar</taxon>
        <taxon>Stramenopiles</taxon>
        <taxon>Oomycota</taxon>
        <taxon>Peronosporomycetes</taxon>
        <taxon>Peronosporales</taxon>
        <taxon>Peronosporaceae</taxon>
        <taxon>Phytophthora</taxon>
    </lineage>
</organism>
<gene>
    <name evidence="4" type="ORF">PHMEG_00022900</name>
</gene>
<keyword evidence="2" id="KW-0479">Metal-binding</keyword>
<protein>
    <recommendedName>
        <fullName evidence="3">DDE Tnp4 domain-containing protein</fullName>
    </recommendedName>
</protein>
<evidence type="ECO:0000313" key="5">
    <source>
        <dbReference type="Proteomes" id="UP000198211"/>
    </source>
</evidence>
<dbReference type="EMBL" id="NBNE01004618">
    <property type="protein sequence ID" value="OWZ05080.1"/>
    <property type="molecule type" value="Genomic_DNA"/>
</dbReference>
<dbReference type="GO" id="GO:0046872">
    <property type="term" value="F:metal ion binding"/>
    <property type="evidence" value="ECO:0007669"/>
    <property type="project" value="UniProtKB-KW"/>
</dbReference>
<accession>A0A225VKM5</accession>
<evidence type="ECO:0000259" key="3">
    <source>
        <dbReference type="Pfam" id="PF13359"/>
    </source>
</evidence>
<proteinExistence type="predicted"/>
<dbReference type="InterPro" id="IPR027806">
    <property type="entry name" value="HARBI1_dom"/>
</dbReference>
<keyword evidence="5" id="KW-1185">Reference proteome</keyword>
<dbReference type="Proteomes" id="UP000198211">
    <property type="component" value="Unassembled WGS sequence"/>
</dbReference>
<evidence type="ECO:0000256" key="2">
    <source>
        <dbReference type="ARBA" id="ARBA00022723"/>
    </source>
</evidence>
<dbReference type="STRING" id="4795.A0A225VKM5"/>
<comment type="caution">
    <text evidence="4">The sequence shown here is derived from an EMBL/GenBank/DDBJ whole genome shotgun (WGS) entry which is preliminary data.</text>
</comment>
<reference evidence="5" key="1">
    <citation type="submission" date="2017-03" db="EMBL/GenBank/DDBJ databases">
        <title>Phytopthora megakarya and P. palmivora, two closely related causual agents of cacao black pod achieved similar genome size and gene model numbers by different mechanisms.</title>
        <authorList>
            <person name="Ali S."/>
            <person name="Shao J."/>
            <person name="Larry D.J."/>
            <person name="Kronmiller B."/>
            <person name="Shen D."/>
            <person name="Strem M.D."/>
            <person name="Melnick R.L."/>
            <person name="Guiltinan M.J."/>
            <person name="Tyler B.M."/>
            <person name="Meinhardt L.W."/>
            <person name="Bailey B.A."/>
        </authorList>
    </citation>
    <scope>NUCLEOTIDE SEQUENCE [LARGE SCALE GENOMIC DNA]</scope>
    <source>
        <strain evidence="5">zdho120</strain>
    </source>
</reference>
<evidence type="ECO:0000256" key="1">
    <source>
        <dbReference type="ARBA" id="ARBA00001968"/>
    </source>
</evidence>
<comment type="cofactor">
    <cofactor evidence="1">
        <name>a divalent metal cation</name>
        <dbReference type="ChEBI" id="CHEBI:60240"/>
    </cofactor>
</comment>
<feature type="domain" description="DDE Tnp4" evidence="3">
    <location>
        <begin position="51"/>
        <end position="175"/>
    </location>
</feature>
<dbReference type="Pfam" id="PF13359">
    <property type="entry name" value="DDE_Tnp_4"/>
    <property type="match status" value="1"/>
</dbReference>